<protein>
    <recommendedName>
        <fullName evidence="5">DUF4352 domain-containing protein</fullName>
    </recommendedName>
</protein>
<name>A0A1G1WCP4_9BACT</name>
<dbReference type="Proteomes" id="UP000178162">
    <property type="component" value="Unassembled WGS sequence"/>
</dbReference>
<keyword evidence="2" id="KW-1133">Transmembrane helix</keyword>
<organism evidence="3 4">
    <name type="scientific">Candidatus Woykebacteria bacterium RBG_16_39_9b</name>
    <dbReference type="NCBI Taxonomy" id="1802595"/>
    <lineage>
        <taxon>Bacteria</taxon>
        <taxon>Candidatus Woykeibacteriota</taxon>
    </lineage>
</organism>
<evidence type="ECO:0000256" key="2">
    <source>
        <dbReference type="SAM" id="Phobius"/>
    </source>
</evidence>
<reference evidence="3 4" key="1">
    <citation type="journal article" date="2016" name="Nat. Commun.">
        <title>Thousands of microbial genomes shed light on interconnected biogeochemical processes in an aquifer system.</title>
        <authorList>
            <person name="Anantharaman K."/>
            <person name="Brown C.T."/>
            <person name="Hug L.A."/>
            <person name="Sharon I."/>
            <person name="Castelle C.J."/>
            <person name="Probst A.J."/>
            <person name="Thomas B.C."/>
            <person name="Singh A."/>
            <person name="Wilkins M.J."/>
            <person name="Karaoz U."/>
            <person name="Brodie E.L."/>
            <person name="Williams K.H."/>
            <person name="Hubbard S.S."/>
            <person name="Banfield J.F."/>
        </authorList>
    </citation>
    <scope>NUCLEOTIDE SEQUENCE [LARGE SCALE GENOMIC DNA]</scope>
</reference>
<gene>
    <name evidence="3" type="ORF">A2134_03190</name>
</gene>
<feature type="transmembrane region" description="Helical" evidence="2">
    <location>
        <begin position="26"/>
        <end position="45"/>
    </location>
</feature>
<evidence type="ECO:0008006" key="5">
    <source>
        <dbReference type="Google" id="ProtNLM"/>
    </source>
</evidence>
<evidence type="ECO:0000313" key="3">
    <source>
        <dbReference type="EMBL" id="OGY25401.1"/>
    </source>
</evidence>
<accession>A0A1G1WCP4</accession>
<proteinExistence type="predicted"/>
<dbReference type="InterPro" id="IPR029050">
    <property type="entry name" value="Immunoprotect_excell_Ig-like"/>
</dbReference>
<evidence type="ECO:0000313" key="4">
    <source>
        <dbReference type="Proteomes" id="UP000178162"/>
    </source>
</evidence>
<keyword evidence="2" id="KW-0472">Membrane</keyword>
<keyword evidence="2" id="KW-0812">Transmembrane</keyword>
<evidence type="ECO:0000256" key="1">
    <source>
        <dbReference type="ARBA" id="ARBA00022729"/>
    </source>
</evidence>
<dbReference type="STRING" id="1802595.A2134_03190"/>
<dbReference type="EMBL" id="MHCR01000016">
    <property type="protein sequence ID" value="OGY25401.1"/>
    <property type="molecule type" value="Genomic_DNA"/>
</dbReference>
<dbReference type="Gene3D" id="2.60.40.1240">
    <property type="match status" value="1"/>
</dbReference>
<keyword evidence="1" id="KW-0732">Signal</keyword>
<sequence>MSILVTGVKTRLFNHRVNGMFNNIKLIVVAAVALIVFGGLSFWFVRSLNNNSTLGAKNSQVLINKNYTVIARVKDGRRTDGKFEMAVANAEIANSLLVQGKKARTREGKTFLIINMEIENPHPVALYIFPVDLYRLVRPDGKQLAPSVHQGAVEIRPQATKKSNIGFVIDEGEKNFKVEVGELSGEKETLEINFR</sequence>
<dbReference type="AlphaFoldDB" id="A0A1G1WCP4"/>
<comment type="caution">
    <text evidence="3">The sequence shown here is derived from an EMBL/GenBank/DDBJ whole genome shotgun (WGS) entry which is preliminary data.</text>
</comment>